<feature type="transmembrane region" description="Helical" evidence="5">
    <location>
        <begin position="515"/>
        <end position="538"/>
    </location>
</feature>
<dbReference type="HOGENOM" id="CLU_021838_1_2_0"/>
<keyword evidence="2 5" id="KW-0812">Transmembrane</keyword>
<keyword evidence="5" id="KW-0813">Transport</keyword>
<dbReference type="Gene3D" id="1.10.3720.10">
    <property type="entry name" value="MetI-like"/>
    <property type="match status" value="2"/>
</dbReference>
<feature type="transmembrane region" description="Helical" evidence="5">
    <location>
        <begin position="12"/>
        <end position="33"/>
    </location>
</feature>
<evidence type="ECO:0000256" key="1">
    <source>
        <dbReference type="ARBA" id="ARBA00004651"/>
    </source>
</evidence>
<feature type="transmembrane region" description="Helical" evidence="5">
    <location>
        <begin position="244"/>
        <end position="263"/>
    </location>
</feature>
<evidence type="ECO:0000256" key="4">
    <source>
        <dbReference type="ARBA" id="ARBA00023136"/>
    </source>
</evidence>
<dbReference type="Pfam" id="PF00528">
    <property type="entry name" value="BPD_transp_1"/>
    <property type="match status" value="1"/>
</dbReference>
<dbReference type="InterPro" id="IPR035906">
    <property type="entry name" value="MetI-like_sf"/>
</dbReference>
<feature type="transmembrane region" description="Helical" evidence="5">
    <location>
        <begin position="377"/>
        <end position="400"/>
    </location>
</feature>
<dbReference type="FunCoup" id="E6W3C8">
    <property type="interactions" value="83"/>
</dbReference>
<dbReference type="GO" id="GO:0055085">
    <property type="term" value="P:transmembrane transport"/>
    <property type="evidence" value="ECO:0007669"/>
    <property type="project" value="InterPro"/>
</dbReference>
<dbReference type="eggNOG" id="COG1178">
    <property type="taxonomic scope" value="Bacteria"/>
</dbReference>
<feature type="transmembrane region" description="Helical" evidence="5">
    <location>
        <begin position="142"/>
        <end position="165"/>
    </location>
</feature>
<evidence type="ECO:0000256" key="5">
    <source>
        <dbReference type="RuleBase" id="RU363032"/>
    </source>
</evidence>
<dbReference type="Proteomes" id="UP000002572">
    <property type="component" value="Chromosome"/>
</dbReference>
<gene>
    <name evidence="7" type="ordered locus">Selin_2162</name>
</gene>
<dbReference type="RefSeq" id="WP_013506760.1">
    <property type="nucleotide sequence ID" value="NC_014836.1"/>
</dbReference>
<keyword evidence="3 5" id="KW-1133">Transmembrane helix</keyword>
<feature type="domain" description="ABC transmembrane type-1" evidence="6">
    <location>
        <begin position="344"/>
        <end position="532"/>
    </location>
</feature>
<evidence type="ECO:0000313" key="8">
    <source>
        <dbReference type="Proteomes" id="UP000002572"/>
    </source>
</evidence>
<dbReference type="AlphaFoldDB" id="E6W3C8"/>
<proteinExistence type="inferred from homology"/>
<dbReference type="GO" id="GO:0005886">
    <property type="term" value="C:plasma membrane"/>
    <property type="evidence" value="ECO:0007669"/>
    <property type="project" value="UniProtKB-SubCell"/>
</dbReference>
<keyword evidence="8" id="KW-1185">Reference proteome</keyword>
<dbReference type="KEGG" id="din:Selin_2162"/>
<dbReference type="SUPFAM" id="SSF161098">
    <property type="entry name" value="MetI-like"/>
    <property type="match status" value="2"/>
</dbReference>
<sequence length="555" mass="61060">MSHGESRFDRLLLYGTGAFCLAAMCIFILWPVVEIFWRSLQGSQGSLSFEHYRSFFQEPRTLRALWRSLYVSVMSTLIAVTLAFLYAYALSRTRVPLRPLWFTIALLPLIAPSFVQALAFIFLFGRNGFITRELLGLRWDGIFGATGIICSEVFYVFPQAFLLLYATLRAGDASLEEAAQSLGHSPWTTFWHVTLPGARYGIAAAAFLVFSLVITDFGNPAAIGGDYQVLATEIYRQFIGLSDFPMASAVSMVLLIPALLAFVMDRYFSRQTFGSISGRARPYSGRLRWSSQALFTSFVIAISAAIVLIYGTLVAASLVHAWGYEYRFSLQHYQFPTVGGLSPIWTSLKVAVISALTGATITFLVAFLIVRGIFARLLSFAIFLPAAIPGLVLGIGYIFAFNTAPLQLTGTASILVVANMVHFLTFAVLVHLANLRQLDASVSEAARSLGAGVTRTIAWVIFPLNWQSFLAAISYLFIQSMVTISAVIFLVSPHVRLASVSILQLLNEGRTQSAAAMSVLLVVVILAVLGMLQVLNWLGRRMMRQKTSSPKYCVA</sequence>
<dbReference type="STRING" id="653733.Selin_2162"/>
<dbReference type="InParanoid" id="E6W3C8"/>
<dbReference type="InterPro" id="IPR000515">
    <property type="entry name" value="MetI-like"/>
</dbReference>
<dbReference type="EMBL" id="CP002432">
    <property type="protein sequence ID" value="ADU66882.1"/>
    <property type="molecule type" value="Genomic_DNA"/>
</dbReference>
<feature type="transmembrane region" description="Helical" evidence="5">
    <location>
        <begin position="100"/>
        <end position="122"/>
    </location>
</feature>
<evidence type="ECO:0000313" key="7">
    <source>
        <dbReference type="EMBL" id="ADU66882.1"/>
    </source>
</evidence>
<dbReference type="OrthoDB" id="57323at2"/>
<evidence type="ECO:0000256" key="3">
    <source>
        <dbReference type="ARBA" id="ARBA00022989"/>
    </source>
</evidence>
<comment type="subcellular location">
    <subcellularLocation>
        <location evidence="1 5">Cell membrane</location>
        <topology evidence="1 5">Multi-pass membrane protein</topology>
    </subcellularLocation>
</comment>
<feature type="domain" description="ABC transmembrane type-1" evidence="6">
    <location>
        <begin position="65"/>
        <end position="265"/>
    </location>
</feature>
<accession>E6W3C8</accession>
<protein>
    <submittedName>
        <fullName evidence="7">Binding-protein-dependent transport systems inner membrane component</fullName>
    </submittedName>
</protein>
<reference evidence="7 8" key="1">
    <citation type="submission" date="2010-12" db="EMBL/GenBank/DDBJ databases">
        <title>Complete sequence of Desulfurispirillum indicum S5.</title>
        <authorList>
            <consortium name="US DOE Joint Genome Institute"/>
            <person name="Lucas S."/>
            <person name="Copeland A."/>
            <person name="Lapidus A."/>
            <person name="Cheng J.-F."/>
            <person name="Goodwin L."/>
            <person name="Pitluck S."/>
            <person name="Chertkov O."/>
            <person name="Held B."/>
            <person name="Detter J.C."/>
            <person name="Han C."/>
            <person name="Tapia R."/>
            <person name="Land M."/>
            <person name="Hauser L."/>
            <person name="Kyrpides N."/>
            <person name="Ivanova N."/>
            <person name="Mikhailova N."/>
            <person name="Haggblom M."/>
            <person name="Rauschenbach I."/>
            <person name="Bini E."/>
            <person name="Woyke T."/>
        </authorList>
    </citation>
    <scope>NUCLEOTIDE SEQUENCE [LARGE SCALE GENOMIC DNA]</scope>
    <source>
        <strain evidence="8">ATCC BAA-1389 / DSM 22839 / S5</strain>
    </source>
</reference>
<organism evidence="7 8">
    <name type="scientific">Desulfurispirillum indicum (strain ATCC BAA-1389 / DSM 22839 / S5)</name>
    <dbReference type="NCBI Taxonomy" id="653733"/>
    <lineage>
        <taxon>Bacteria</taxon>
        <taxon>Pseudomonadati</taxon>
        <taxon>Chrysiogenota</taxon>
        <taxon>Chrysiogenia</taxon>
        <taxon>Chrysiogenales</taxon>
        <taxon>Chrysiogenaceae</taxon>
        <taxon>Desulfurispirillum</taxon>
    </lineage>
</organism>
<feature type="transmembrane region" description="Helical" evidence="5">
    <location>
        <begin position="69"/>
        <end position="88"/>
    </location>
</feature>
<feature type="transmembrane region" description="Helical" evidence="5">
    <location>
        <begin position="412"/>
        <end position="433"/>
    </location>
</feature>
<dbReference type="PANTHER" id="PTHR43496">
    <property type="entry name" value="PROTEIN LPLB"/>
    <property type="match status" value="1"/>
</dbReference>
<evidence type="ECO:0000256" key="2">
    <source>
        <dbReference type="ARBA" id="ARBA00022692"/>
    </source>
</evidence>
<dbReference type="PANTHER" id="PTHR43496:SF1">
    <property type="entry name" value="POLYGALACTURONAN_RHAMNOGALACTURONAN TRANSPORT SYSTEM PERMEASE PROTEIN YTEP"/>
    <property type="match status" value="1"/>
</dbReference>
<feature type="transmembrane region" description="Helical" evidence="5">
    <location>
        <begin position="293"/>
        <end position="324"/>
    </location>
</feature>
<evidence type="ECO:0000259" key="6">
    <source>
        <dbReference type="PROSITE" id="PS50928"/>
    </source>
</evidence>
<name>E6W3C8_DESIS</name>
<keyword evidence="4 5" id="KW-0472">Membrane</keyword>
<feature type="transmembrane region" description="Helical" evidence="5">
    <location>
        <begin position="200"/>
        <end position="224"/>
    </location>
</feature>
<dbReference type="CDD" id="cd06261">
    <property type="entry name" value="TM_PBP2"/>
    <property type="match status" value="2"/>
</dbReference>
<dbReference type="PROSITE" id="PS50928">
    <property type="entry name" value="ABC_TM1"/>
    <property type="match status" value="2"/>
</dbReference>
<comment type="similarity">
    <text evidence="5">Belongs to the binding-protein-dependent transport system permease family.</text>
</comment>
<feature type="transmembrane region" description="Helical" evidence="5">
    <location>
        <begin position="344"/>
        <end position="370"/>
    </location>
</feature>
<feature type="transmembrane region" description="Helical" evidence="5">
    <location>
        <begin position="469"/>
        <end position="495"/>
    </location>
</feature>